<keyword evidence="8" id="KW-1185">Reference proteome</keyword>
<name>V6IVI3_9BACL</name>
<feature type="transmembrane region" description="Helical" evidence="6">
    <location>
        <begin position="104"/>
        <end position="126"/>
    </location>
</feature>
<dbReference type="Pfam" id="PF02361">
    <property type="entry name" value="CbiQ"/>
    <property type="match status" value="1"/>
</dbReference>
<dbReference type="PANTHER" id="PTHR34857">
    <property type="entry name" value="SLL0384 PROTEIN"/>
    <property type="match status" value="1"/>
</dbReference>
<dbReference type="eggNOG" id="COG0619">
    <property type="taxonomic scope" value="Bacteria"/>
</dbReference>
<dbReference type="STRING" id="1395513.P343_16430"/>
<feature type="transmembrane region" description="Helical" evidence="6">
    <location>
        <begin position="20"/>
        <end position="53"/>
    </location>
</feature>
<sequence>MTSISLYVDKKSIVHDVDFLTKLIYCCVFIVAPIITGAVILGTFSFLVSLILIISAGALKKLMPIAALSLFVLLSVIIIQSAFIQGYHDVLFTIGPVHFYREGLIHASSIVVRFLDILLAFSLIVLTTHPADMVETLQRKGLSHRIGYVILSVFQIIPQMAQTMKTISDAQRSRGLETEGNIFIRAKAFLPLIGPVVINSLIGTRERAMALEARAFSAEVKHTYFRDEPVYRYKTPVRLILLLLLIVSIAWRLL</sequence>
<organism evidence="7 8">
    <name type="scientific">Sporolactobacillus laevolacticus DSM 442</name>
    <dbReference type="NCBI Taxonomy" id="1395513"/>
    <lineage>
        <taxon>Bacteria</taxon>
        <taxon>Bacillati</taxon>
        <taxon>Bacillota</taxon>
        <taxon>Bacilli</taxon>
        <taxon>Bacillales</taxon>
        <taxon>Sporolactobacillaceae</taxon>
        <taxon>Sporolactobacillus</taxon>
    </lineage>
</organism>
<reference evidence="7 8" key="1">
    <citation type="journal article" date="2013" name="Genome Announc.">
        <title>Genome Sequence of Sporolactobacillus laevolacticus DSM442, an Efficient Polymer-Grade D-Lactate Producer from Agricultural Waste Cottonseed as a Nitrogen Source.</title>
        <authorList>
            <person name="Wang H."/>
            <person name="Wang L."/>
            <person name="Ju J."/>
            <person name="Yu B."/>
            <person name="Ma Y."/>
        </authorList>
    </citation>
    <scope>NUCLEOTIDE SEQUENCE [LARGE SCALE GENOMIC DNA]</scope>
    <source>
        <strain evidence="7 8">DSM 442</strain>
    </source>
</reference>
<keyword evidence="2" id="KW-1003">Cell membrane</keyword>
<evidence type="ECO:0000313" key="8">
    <source>
        <dbReference type="Proteomes" id="UP000018296"/>
    </source>
</evidence>
<evidence type="ECO:0000256" key="4">
    <source>
        <dbReference type="ARBA" id="ARBA00022989"/>
    </source>
</evidence>
<dbReference type="CDD" id="cd16914">
    <property type="entry name" value="EcfT"/>
    <property type="match status" value="1"/>
</dbReference>
<dbReference type="InterPro" id="IPR003339">
    <property type="entry name" value="ABC/ECF_trnsptr_transmembrane"/>
</dbReference>
<evidence type="ECO:0000313" key="7">
    <source>
        <dbReference type="EMBL" id="EST10516.1"/>
    </source>
</evidence>
<dbReference type="InterPro" id="IPR051611">
    <property type="entry name" value="ECF_transporter_component"/>
</dbReference>
<evidence type="ECO:0000256" key="6">
    <source>
        <dbReference type="SAM" id="Phobius"/>
    </source>
</evidence>
<dbReference type="AlphaFoldDB" id="V6IVI3"/>
<keyword evidence="4 6" id="KW-1133">Transmembrane helix</keyword>
<proteinExistence type="predicted"/>
<evidence type="ECO:0000256" key="2">
    <source>
        <dbReference type="ARBA" id="ARBA00022475"/>
    </source>
</evidence>
<accession>V6IVI3</accession>
<dbReference type="PATRIC" id="fig|1395513.3.peg.3330"/>
<dbReference type="EMBL" id="AWTC01000021">
    <property type="protein sequence ID" value="EST10516.1"/>
    <property type="molecule type" value="Genomic_DNA"/>
</dbReference>
<evidence type="ECO:0000256" key="3">
    <source>
        <dbReference type="ARBA" id="ARBA00022692"/>
    </source>
</evidence>
<comment type="caution">
    <text evidence="7">The sequence shown here is derived from an EMBL/GenBank/DDBJ whole genome shotgun (WGS) entry which is preliminary data.</text>
</comment>
<feature type="transmembrane region" description="Helical" evidence="6">
    <location>
        <begin position="235"/>
        <end position="253"/>
    </location>
</feature>
<protein>
    <submittedName>
        <fullName evidence="7">Cobalt ABC transporter permease</fullName>
    </submittedName>
</protein>
<keyword evidence="3 6" id="KW-0812">Transmembrane</keyword>
<keyword evidence="5 6" id="KW-0472">Membrane</keyword>
<dbReference type="GO" id="GO:0005886">
    <property type="term" value="C:plasma membrane"/>
    <property type="evidence" value="ECO:0007669"/>
    <property type="project" value="UniProtKB-ARBA"/>
</dbReference>
<dbReference type="RefSeq" id="WP_023511488.1">
    <property type="nucleotide sequence ID" value="NZ_AWTC01000021.1"/>
</dbReference>
<dbReference type="Proteomes" id="UP000018296">
    <property type="component" value="Unassembled WGS sequence"/>
</dbReference>
<comment type="subcellular location">
    <subcellularLocation>
        <location evidence="1">Membrane</location>
        <topology evidence="1">Multi-pass membrane protein</topology>
    </subcellularLocation>
</comment>
<gene>
    <name evidence="7" type="ORF">P343_16430</name>
</gene>
<evidence type="ECO:0000256" key="1">
    <source>
        <dbReference type="ARBA" id="ARBA00004141"/>
    </source>
</evidence>
<feature type="transmembrane region" description="Helical" evidence="6">
    <location>
        <begin position="65"/>
        <end position="84"/>
    </location>
</feature>
<dbReference type="OrthoDB" id="166227at2"/>
<dbReference type="PANTHER" id="PTHR34857:SF2">
    <property type="entry name" value="SLL0384 PROTEIN"/>
    <property type="match status" value="1"/>
</dbReference>
<evidence type="ECO:0000256" key="5">
    <source>
        <dbReference type="ARBA" id="ARBA00023136"/>
    </source>
</evidence>